<evidence type="ECO:0000256" key="3">
    <source>
        <dbReference type="ARBA" id="ARBA00022448"/>
    </source>
</evidence>
<evidence type="ECO:0000256" key="4">
    <source>
        <dbReference type="ARBA" id="ARBA00022723"/>
    </source>
</evidence>
<keyword evidence="10" id="KW-1185">Reference proteome</keyword>
<dbReference type="AlphaFoldDB" id="A0A833N7R2"/>
<dbReference type="InterPro" id="IPR006128">
    <property type="entry name" value="Lipoprotein_PsaA-like"/>
</dbReference>
<feature type="region of interest" description="Disordered" evidence="7">
    <location>
        <begin position="117"/>
        <end position="142"/>
    </location>
</feature>
<evidence type="ECO:0000256" key="7">
    <source>
        <dbReference type="SAM" id="MobiDB-lite"/>
    </source>
</evidence>
<protein>
    <recommendedName>
        <fullName evidence="11">Manganese/zinc/iron transport system substrate-binding protein</fullName>
    </recommendedName>
</protein>
<dbReference type="InterPro" id="IPR006127">
    <property type="entry name" value="ZnuA-like"/>
</dbReference>
<feature type="chain" id="PRO_5032536366" description="Manganese/zinc/iron transport system substrate-binding protein" evidence="8">
    <location>
        <begin position="23"/>
        <end position="318"/>
    </location>
</feature>
<comment type="caution">
    <text evidence="9">The sequence shown here is derived from an EMBL/GenBank/DDBJ whole genome shotgun (WGS) entry which is preliminary data.</text>
</comment>
<evidence type="ECO:0000256" key="2">
    <source>
        <dbReference type="ARBA" id="ARBA00011028"/>
    </source>
</evidence>
<evidence type="ECO:0008006" key="11">
    <source>
        <dbReference type="Google" id="ProtNLM"/>
    </source>
</evidence>
<evidence type="ECO:0000256" key="8">
    <source>
        <dbReference type="SAM" id="SignalP"/>
    </source>
</evidence>
<dbReference type="InterPro" id="IPR050492">
    <property type="entry name" value="Bact_metal-bind_prot9"/>
</dbReference>
<dbReference type="Gene3D" id="3.40.50.1980">
    <property type="entry name" value="Nitrogenase molybdenum iron protein domain"/>
    <property type="match status" value="2"/>
</dbReference>
<dbReference type="PRINTS" id="PR00690">
    <property type="entry name" value="ADHESNFAMILY"/>
</dbReference>
<dbReference type="RefSeq" id="WP_152211339.1">
    <property type="nucleotide sequence ID" value="NZ_WFLN01000004.1"/>
</dbReference>
<comment type="subcellular location">
    <subcellularLocation>
        <location evidence="1">Cell envelope</location>
    </subcellularLocation>
</comment>
<dbReference type="InterPro" id="IPR006129">
    <property type="entry name" value="AdhesinB"/>
</dbReference>
<evidence type="ECO:0000256" key="6">
    <source>
        <dbReference type="RuleBase" id="RU003512"/>
    </source>
</evidence>
<dbReference type="SUPFAM" id="SSF53807">
    <property type="entry name" value="Helical backbone' metal receptor"/>
    <property type="match status" value="1"/>
</dbReference>
<dbReference type="GO" id="GO:0046872">
    <property type="term" value="F:metal ion binding"/>
    <property type="evidence" value="ECO:0007669"/>
    <property type="project" value="UniProtKB-KW"/>
</dbReference>
<organism evidence="9 10">
    <name type="scientific">Fluviispira multicolorata</name>
    <dbReference type="NCBI Taxonomy" id="2654512"/>
    <lineage>
        <taxon>Bacteria</taxon>
        <taxon>Pseudomonadati</taxon>
        <taxon>Bdellovibrionota</taxon>
        <taxon>Oligoflexia</taxon>
        <taxon>Silvanigrellales</taxon>
        <taxon>Silvanigrellaceae</taxon>
        <taxon>Fluviispira</taxon>
    </lineage>
</organism>
<gene>
    <name evidence="9" type="ORF">GCL57_00725</name>
</gene>
<dbReference type="PRINTS" id="PR00691">
    <property type="entry name" value="ADHESINB"/>
</dbReference>
<dbReference type="Pfam" id="PF01297">
    <property type="entry name" value="ZnuA"/>
    <property type="match status" value="1"/>
</dbReference>
<feature type="signal peptide" evidence="8">
    <location>
        <begin position="1"/>
        <end position="22"/>
    </location>
</feature>
<dbReference type="GO" id="GO:0007155">
    <property type="term" value="P:cell adhesion"/>
    <property type="evidence" value="ECO:0007669"/>
    <property type="project" value="InterPro"/>
</dbReference>
<comment type="similarity">
    <text evidence="2 6">Belongs to the bacterial solute-binding protein 9 family.</text>
</comment>
<proteinExistence type="inferred from homology"/>
<dbReference type="PANTHER" id="PTHR42953:SF1">
    <property type="entry name" value="METAL-BINDING PROTEIN HI_0362-RELATED"/>
    <property type="match status" value="1"/>
</dbReference>
<keyword evidence="5 8" id="KW-0732">Signal</keyword>
<dbReference type="PANTHER" id="PTHR42953">
    <property type="entry name" value="HIGH-AFFINITY ZINC UPTAKE SYSTEM PROTEIN ZNUA-RELATED"/>
    <property type="match status" value="1"/>
</dbReference>
<evidence type="ECO:0000256" key="5">
    <source>
        <dbReference type="ARBA" id="ARBA00022729"/>
    </source>
</evidence>
<keyword evidence="3 6" id="KW-0813">Transport</keyword>
<dbReference type="Proteomes" id="UP000442694">
    <property type="component" value="Unassembled WGS sequence"/>
</dbReference>
<keyword evidence="4" id="KW-0479">Metal-binding</keyword>
<accession>A0A833N7R2</accession>
<dbReference type="GO" id="GO:0030313">
    <property type="term" value="C:cell envelope"/>
    <property type="evidence" value="ECO:0007669"/>
    <property type="project" value="UniProtKB-SubCell"/>
</dbReference>
<sequence>MKHTLVKLFSFAFLSFPNICLADTQNDKIKIETSLPYIKELVQQASCNSNSFATNSIISLGVDPHIFHMTPQNRLSIAKSKVIIFIGAGLEEWIQKIPKSETQIWLELSKDMKLKKLDPNSKHNHTHNHEHNEEDHNHEHRHLELDPHIWQSPKLTKLALKKISILLKDLKPSEAEVIEKCTQNYLSKIDGEVNLLKKEIQKIPEKQRILATNHDALGYFSDEFGFKILSITGVSDDSAPTSKDLKNIILNIKKENVKAIFLESTGNMRNIQSIAHETSIKIGGELYTDSLGKKGSNADTIIGMWQVNVKTILNALKN</sequence>
<dbReference type="GO" id="GO:0030001">
    <property type="term" value="P:metal ion transport"/>
    <property type="evidence" value="ECO:0007669"/>
    <property type="project" value="InterPro"/>
</dbReference>
<name>A0A833N7R2_9BACT</name>
<reference evidence="9 10" key="1">
    <citation type="submission" date="2019-10" db="EMBL/GenBank/DDBJ databases">
        <title>New genus of Silvanigrellaceae.</title>
        <authorList>
            <person name="Pitt A."/>
            <person name="Hahn M.W."/>
        </authorList>
    </citation>
    <scope>NUCLEOTIDE SEQUENCE [LARGE SCALE GENOMIC DNA]</scope>
    <source>
        <strain evidence="9 10">33A1-SZDP</strain>
    </source>
</reference>
<evidence type="ECO:0000256" key="1">
    <source>
        <dbReference type="ARBA" id="ARBA00004196"/>
    </source>
</evidence>
<evidence type="ECO:0000313" key="10">
    <source>
        <dbReference type="Proteomes" id="UP000442694"/>
    </source>
</evidence>
<dbReference type="EMBL" id="WFLN01000004">
    <property type="protein sequence ID" value="KAB8033251.1"/>
    <property type="molecule type" value="Genomic_DNA"/>
</dbReference>
<evidence type="ECO:0000313" key="9">
    <source>
        <dbReference type="EMBL" id="KAB8033251.1"/>
    </source>
</evidence>